<dbReference type="PANTHER" id="PTHR47967:SF60">
    <property type="entry name" value="PROTEIN ASPARTIC PROTEASE IN GUARD CELL 1-LIKE"/>
    <property type="match status" value="1"/>
</dbReference>
<keyword evidence="2" id="KW-0645">Protease</keyword>
<dbReference type="InterPro" id="IPR033121">
    <property type="entry name" value="PEPTIDASE_A1"/>
</dbReference>
<protein>
    <submittedName>
        <fullName evidence="7">Pollen allergen CPA63</fullName>
    </submittedName>
</protein>
<dbReference type="InterPro" id="IPR051708">
    <property type="entry name" value="Plant_Aspart_Prot_A1"/>
</dbReference>
<dbReference type="InterPro" id="IPR032799">
    <property type="entry name" value="TAXi_C"/>
</dbReference>
<dbReference type="Pfam" id="PF14543">
    <property type="entry name" value="TAXi_N"/>
    <property type="match status" value="1"/>
</dbReference>
<accession>D4QB70</accession>
<proteinExistence type="evidence at transcript level"/>
<dbReference type="SUPFAM" id="SSF50630">
    <property type="entry name" value="Acid proteases"/>
    <property type="match status" value="1"/>
</dbReference>
<gene>
    <name evidence="7" type="primary">cpa63</name>
</gene>
<dbReference type="PANTHER" id="PTHR47967">
    <property type="entry name" value="OS07G0603500 PROTEIN-RELATED"/>
    <property type="match status" value="1"/>
</dbReference>
<dbReference type="Pfam" id="PF14541">
    <property type="entry name" value="TAXi_C"/>
    <property type="match status" value="1"/>
</dbReference>
<evidence type="ECO:0000256" key="1">
    <source>
        <dbReference type="ARBA" id="ARBA00007447"/>
    </source>
</evidence>
<dbReference type="OrthoDB" id="2747330at2759"/>
<dbReference type="AlphaFoldDB" id="D4QB70"/>
<dbReference type="Allergome" id="8727">
    <property type="allergen name" value="Cry j AP"/>
</dbReference>
<evidence type="ECO:0000256" key="2">
    <source>
        <dbReference type="ARBA" id="ARBA00022670"/>
    </source>
</evidence>
<feature type="active site" evidence="4">
    <location>
        <position position="142"/>
    </location>
</feature>
<feature type="active site" evidence="4">
    <location>
        <position position="346"/>
    </location>
</feature>
<dbReference type="InterPro" id="IPR032861">
    <property type="entry name" value="TAXi_N"/>
</dbReference>
<dbReference type="Gene3D" id="2.40.70.10">
    <property type="entry name" value="Acid Proteases"/>
    <property type="match status" value="2"/>
</dbReference>
<comment type="similarity">
    <text evidence="1">Belongs to the peptidase A1 family.</text>
</comment>
<name>D4QB70_CRYJA</name>
<keyword evidence="3" id="KW-0378">Hydrolase</keyword>
<organism evidence="7">
    <name type="scientific">Cryptomeria japonica</name>
    <name type="common">Japanese cedar</name>
    <name type="synonym">Cupressus japonica</name>
    <dbReference type="NCBI Taxonomy" id="3369"/>
    <lineage>
        <taxon>Eukaryota</taxon>
        <taxon>Viridiplantae</taxon>
        <taxon>Streptophyta</taxon>
        <taxon>Embryophyta</taxon>
        <taxon>Tracheophyta</taxon>
        <taxon>Spermatophyta</taxon>
        <taxon>Pinopsida</taxon>
        <taxon>Pinidae</taxon>
        <taxon>Conifers II</taxon>
        <taxon>Cupressales</taxon>
        <taxon>Cupressaceae</taxon>
        <taxon>Cryptomeria</taxon>
    </lineage>
</organism>
<keyword evidence="5" id="KW-0732">Signal</keyword>
<feature type="domain" description="Peptidase A1" evidence="6">
    <location>
        <begin position="124"/>
        <end position="466"/>
    </location>
</feature>
<evidence type="ECO:0000313" key="7">
    <source>
        <dbReference type="EMBL" id="BAJ04354.1"/>
    </source>
</evidence>
<dbReference type="PRINTS" id="PR00792">
    <property type="entry name" value="PEPSIN"/>
</dbReference>
<dbReference type="GO" id="GO:0004190">
    <property type="term" value="F:aspartic-type endopeptidase activity"/>
    <property type="evidence" value="ECO:0007669"/>
    <property type="project" value="InterPro"/>
</dbReference>
<evidence type="ECO:0000256" key="5">
    <source>
        <dbReference type="SAM" id="SignalP"/>
    </source>
</evidence>
<feature type="signal peptide" evidence="5">
    <location>
        <begin position="1"/>
        <end position="20"/>
    </location>
</feature>
<evidence type="ECO:0000259" key="6">
    <source>
        <dbReference type="PROSITE" id="PS51767"/>
    </source>
</evidence>
<dbReference type="InterPro" id="IPR021109">
    <property type="entry name" value="Peptidase_aspartic_dom_sf"/>
</dbReference>
<dbReference type="EMBL" id="AB510538">
    <property type="protein sequence ID" value="BAJ04354.1"/>
    <property type="molecule type" value="mRNA"/>
</dbReference>
<evidence type="ECO:0000256" key="4">
    <source>
        <dbReference type="PIRSR" id="PIRSR601461-1"/>
    </source>
</evidence>
<sequence>MARRLCSFLLSFLIIVSVWAENSKFARLNLASFTWKDAEDNKNCSAGELETSSLSVMHIQGKCSPFRLLNSSWWTAVSESIKGDTARYRAMVKGGWSAGKTMVNPQEDADIPLASGQAISSSNYIIKLGFGTPPQSFYTVLDTGSNIAWIPCNPCSGCSSKQQPFEPSKSSTYNYLTCASQQCQLLRVCTKSDNSVNCSLTQRYGDQSEVDEILSSETLSVGSQQVENFVFGCSNAARGLIQRTPSLVGFGRNPLSFVSQTATLYDSTFSYCLPSLFSSAFTGSLLLGKEALSAQGLKFTPLLSNSRYPSFYYVGLNGISVGEELVSIPAGTLSLDESTGRGTIIDSGTVITRLVEPAYNAMRDSFRSQLSNLTMASPTDLFDTCYNRPSGDVEFPLITLHFDDNLDLTLPLDNILYPGNDDGSVLCLAFGLPPGGGDDVLSTFGNYQQQKLRIVHDVAESRLGIASENCDG</sequence>
<evidence type="ECO:0000256" key="3">
    <source>
        <dbReference type="ARBA" id="ARBA00022801"/>
    </source>
</evidence>
<feature type="chain" id="PRO_5003062590" evidence="5">
    <location>
        <begin position="21"/>
        <end position="472"/>
    </location>
</feature>
<dbReference type="PROSITE" id="PS51767">
    <property type="entry name" value="PEPTIDASE_A1"/>
    <property type="match status" value="1"/>
</dbReference>
<dbReference type="GO" id="GO:0006508">
    <property type="term" value="P:proteolysis"/>
    <property type="evidence" value="ECO:0007669"/>
    <property type="project" value="UniProtKB-KW"/>
</dbReference>
<dbReference type="InterPro" id="IPR001461">
    <property type="entry name" value="Aspartic_peptidase_A1"/>
</dbReference>
<reference evidence="7" key="1">
    <citation type="submission" date="2009-06" db="EMBL/GenBank/DDBJ databases">
        <title>Molecular cloning and immunochemical characterization of a novel Japanese cedar pollen allergen belonging to the aspartic protease family.</title>
        <authorList>
            <person name="Ibrahim A."/>
            <person name="Kawamoto S."/>
            <person name="Aki T."/>
            <person name="Shimada Y."/>
            <person name="Rikimaru S."/>
            <person name="Onishi N."/>
            <person name="Babiker E."/>
            <person name="Oiso I."/>
            <person name="Hashimoto K."/>
            <person name="Hayashi T."/>
            <person name="Ono K."/>
        </authorList>
    </citation>
    <scope>NUCLEOTIDE SEQUENCE</scope>
</reference>